<sequence length="38" mass="4319">MIVLRPKDCYGIALLCGLLPCLDRRKFKGLHPFSFLAI</sequence>
<reference evidence="1" key="1">
    <citation type="submission" date="2014-09" db="EMBL/GenBank/DDBJ databases">
        <authorList>
            <person name="Magalhaes I.L.F."/>
            <person name="Oliveira U."/>
            <person name="Santos F.R."/>
            <person name="Vidigal T.H.D.A."/>
            <person name="Brescovit A.D."/>
            <person name="Santos A.J."/>
        </authorList>
    </citation>
    <scope>NUCLEOTIDE SEQUENCE</scope>
    <source>
        <tissue evidence="1">Shoot tissue taken approximately 20 cm above the soil surface</tissue>
    </source>
</reference>
<reference evidence="1" key="2">
    <citation type="journal article" date="2015" name="Data Brief">
        <title>Shoot transcriptome of the giant reed, Arundo donax.</title>
        <authorList>
            <person name="Barrero R.A."/>
            <person name="Guerrero F.D."/>
            <person name="Moolhuijzen P."/>
            <person name="Goolsby J.A."/>
            <person name="Tidwell J."/>
            <person name="Bellgard S.E."/>
            <person name="Bellgard M.I."/>
        </authorList>
    </citation>
    <scope>NUCLEOTIDE SEQUENCE</scope>
    <source>
        <tissue evidence="1">Shoot tissue taken approximately 20 cm above the soil surface</tissue>
    </source>
</reference>
<protein>
    <submittedName>
        <fullName evidence="1">Uncharacterized protein</fullName>
    </submittedName>
</protein>
<organism evidence="1">
    <name type="scientific">Arundo donax</name>
    <name type="common">Giant reed</name>
    <name type="synonym">Donax arundinaceus</name>
    <dbReference type="NCBI Taxonomy" id="35708"/>
    <lineage>
        <taxon>Eukaryota</taxon>
        <taxon>Viridiplantae</taxon>
        <taxon>Streptophyta</taxon>
        <taxon>Embryophyta</taxon>
        <taxon>Tracheophyta</taxon>
        <taxon>Spermatophyta</taxon>
        <taxon>Magnoliopsida</taxon>
        <taxon>Liliopsida</taxon>
        <taxon>Poales</taxon>
        <taxon>Poaceae</taxon>
        <taxon>PACMAD clade</taxon>
        <taxon>Arundinoideae</taxon>
        <taxon>Arundineae</taxon>
        <taxon>Arundo</taxon>
    </lineage>
</organism>
<dbReference type="AlphaFoldDB" id="A0A0A9ESW8"/>
<name>A0A0A9ESW8_ARUDO</name>
<proteinExistence type="predicted"/>
<accession>A0A0A9ESW8</accession>
<evidence type="ECO:0000313" key="1">
    <source>
        <dbReference type="EMBL" id="JAE03855.1"/>
    </source>
</evidence>
<dbReference type="EMBL" id="GBRH01194041">
    <property type="protein sequence ID" value="JAE03855.1"/>
    <property type="molecule type" value="Transcribed_RNA"/>
</dbReference>